<proteinExistence type="predicted"/>
<dbReference type="EMBL" id="JBIMZQ010000010">
    <property type="protein sequence ID" value="KAL3668761.1"/>
    <property type="molecule type" value="Genomic_DNA"/>
</dbReference>
<name>A0ABD3FR01_9STRA</name>
<sequence>MNEQDYAAVVKDFCVLAQISKADPTMIRNIIMYCKKLDHAQLVAWYPDSVTRHEAIAKAYLDSIKQETFDYEAYLRTHHEQPESATVDATWINSSMPVVASKSMSVYINPAMRDISNDSPGGVTTFVYNLIMRATHAELGGGQIQTRVLPSQITYFKLGRIILPYSAALRVRNYSRELTLTFTALRNNGIIARNGTYHFAFTYTVINDNLVEARPMNEYCKFSPPLRLVDDLSLRFNDPTYSVTFPSDLITPYQINYITSDGRFTFAAPHQLASGDVVVIRGLTATNTSSNNATTLAAVNDRRGHDVTKISDDTIAIGVDCLLRSHEVALRGIWIEHIESPAAAHRCDPRC</sequence>
<gene>
    <name evidence="1" type="ORF">V7S43_006056</name>
</gene>
<accession>A0ABD3FR01</accession>
<evidence type="ECO:0000313" key="1">
    <source>
        <dbReference type="EMBL" id="KAL3668761.1"/>
    </source>
</evidence>
<protein>
    <submittedName>
        <fullName evidence="1">Uncharacterized protein</fullName>
    </submittedName>
</protein>
<dbReference type="AlphaFoldDB" id="A0ABD3FR01"/>
<organism evidence="1 2">
    <name type="scientific">Phytophthora oleae</name>
    <dbReference type="NCBI Taxonomy" id="2107226"/>
    <lineage>
        <taxon>Eukaryota</taxon>
        <taxon>Sar</taxon>
        <taxon>Stramenopiles</taxon>
        <taxon>Oomycota</taxon>
        <taxon>Peronosporomycetes</taxon>
        <taxon>Peronosporales</taxon>
        <taxon>Peronosporaceae</taxon>
        <taxon>Phytophthora</taxon>
    </lineage>
</organism>
<dbReference type="Proteomes" id="UP001632037">
    <property type="component" value="Unassembled WGS sequence"/>
</dbReference>
<evidence type="ECO:0000313" key="2">
    <source>
        <dbReference type="Proteomes" id="UP001632037"/>
    </source>
</evidence>
<comment type="caution">
    <text evidence="1">The sequence shown here is derived from an EMBL/GenBank/DDBJ whole genome shotgun (WGS) entry which is preliminary data.</text>
</comment>
<reference evidence="1 2" key="1">
    <citation type="submission" date="2024-09" db="EMBL/GenBank/DDBJ databases">
        <title>Genome sequencing and assembly of Phytophthora oleae, isolate VK10A, causative agent of rot of olive drupes.</title>
        <authorList>
            <person name="Conti Taguali S."/>
            <person name="Riolo M."/>
            <person name="La Spada F."/>
            <person name="Cacciola S.O."/>
            <person name="Dionisio G."/>
        </authorList>
    </citation>
    <scope>NUCLEOTIDE SEQUENCE [LARGE SCALE GENOMIC DNA]</scope>
    <source>
        <strain evidence="1 2">VK10A</strain>
    </source>
</reference>
<keyword evidence="2" id="KW-1185">Reference proteome</keyword>